<keyword evidence="9 21" id="KW-0812">Transmembrane</keyword>
<evidence type="ECO:0000256" key="6">
    <source>
        <dbReference type="ARBA" id="ARBA00022531"/>
    </source>
</evidence>
<evidence type="ECO:0000256" key="3">
    <source>
        <dbReference type="ARBA" id="ARBA00022448"/>
    </source>
</evidence>
<dbReference type="GO" id="GO:0009772">
    <property type="term" value="P:photosynthetic electron transport in photosystem II"/>
    <property type="evidence" value="ECO:0007669"/>
    <property type="project" value="InterPro"/>
</dbReference>
<keyword evidence="7" id="KW-0597">Phosphoprotein</keyword>
<feature type="transmembrane region" description="Helical" evidence="21">
    <location>
        <begin position="6"/>
        <end position="25"/>
    </location>
</feature>
<dbReference type="GO" id="GO:0009535">
    <property type="term" value="C:chloroplast thylakoid membrane"/>
    <property type="evidence" value="ECO:0007669"/>
    <property type="project" value="TreeGrafter"/>
</dbReference>
<keyword evidence="19 21" id="KW-0472">Membrane</keyword>
<evidence type="ECO:0000256" key="5">
    <source>
        <dbReference type="ARBA" id="ARBA00022528"/>
    </source>
</evidence>
<evidence type="ECO:0000256" key="8">
    <source>
        <dbReference type="ARBA" id="ARBA00022640"/>
    </source>
</evidence>
<keyword evidence="6" id="KW-0602">Photosynthesis</keyword>
<sequence length="162" mass="17608">MVYNGGPYELIVLHFLLGVACYIGREWELSFHLGMHPWIAIAYSTPIAATTIVFLIYPIGQGNFSDGMPLGISDTFNMLGVAGVFSDSLFSAMHGSLGGFYVGLPITIVMVIEILDSIARACKICDHERRPTSSRLGPRLMSFTGPNCALTESPFRSLVLTS</sequence>
<evidence type="ECO:0000256" key="16">
    <source>
        <dbReference type="ARBA" id="ARBA00023002"/>
    </source>
</evidence>
<keyword evidence="15" id="KW-0157">Chromophore</keyword>
<dbReference type="InterPro" id="IPR036854">
    <property type="entry name" value="Photo_II_D1/D2_sf"/>
</dbReference>
<dbReference type="GO" id="GO:0046872">
    <property type="term" value="F:metal ion binding"/>
    <property type="evidence" value="ECO:0007669"/>
    <property type="project" value="UniProtKB-KW"/>
</dbReference>
<evidence type="ECO:0000313" key="22">
    <source>
        <dbReference type="EMBL" id="KAE8733109.1"/>
    </source>
</evidence>
<keyword evidence="23" id="KW-1185">Reference proteome</keyword>
<dbReference type="Pfam" id="PF00124">
    <property type="entry name" value="Photo_RC"/>
    <property type="match status" value="1"/>
</dbReference>
<keyword evidence="12" id="KW-0249">Electron transport</keyword>
<keyword evidence="16" id="KW-0560">Oxidoreductase</keyword>
<evidence type="ECO:0000256" key="14">
    <source>
        <dbReference type="ARBA" id="ARBA00022990"/>
    </source>
</evidence>
<keyword evidence="20" id="KW-0604">Photosystem II</keyword>
<evidence type="ECO:0000256" key="19">
    <source>
        <dbReference type="ARBA" id="ARBA00023136"/>
    </source>
</evidence>
<keyword evidence="8" id="KW-0934">Plastid</keyword>
<dbReference type="PANTHER" id="PTHR33149:SF12">
    <property type="entry name" value="PHOTOSYSTEM II D2 PROTEIN"/>
    <property type="match status" value="1"/>
</dbReference>
<evidence type="ECO:0000256" key="20">
    <source>
        <dbReference type="ARBA" id="ARBA00023276"/>
    </source>
</evidence>
<evidence type="ECO:0000256" key="12">
    <source>
        <dbReference type="ARBA" id="ARBA00022982"/>
    </source>
</evidence>
<dbReference type="GO" id="GO:0009523">
    <property type="term" value="C:photosystem II"/>
    <property type="evidence" value="ECO:0007669"/>
    <property type="project" value="UniProtKB-KW"/>
</dbReference>
<keyword evidence="14" id="KW-0007">Acetylation</keyword>
<dbReference type="GO" id="GO:0016168">
    <property type="term" value="F:chlorophyll binding"/>
    <property type="evidence" value="ECO:0007669"/>
    <property type="project" value="UniProtKB-KW"/>
</dbReference>
<evidence type="ECO:0000256" key="1">
    <source>
        <dbReference type="ARBA" id="ARBA00004141"/>
    </source>
</evidence>
<dbReference type="Gene3D" id="1.20.85.10">
    <property type="entry name" value="Photosystem II protein D1-like"/>
    <property type="match status" value="1"/>
</dbReference>
<evidence type="ECO:0000256" key="4">
    <source>
        <dbReference type="ARBA" id="ARBA00022494"/>
    </source>
</evidence>
<comment type="caution">
    <text evidence="22">The sequence shown here is derived from an EMBL/GenBank/DDBJ whole genome shotgun (WGS) entry which is preliminary data.</text>
</comment>
<keyword evidence="5" id="KW-0150">Chloroplast</keyword>
<evidence type="ECO:0000256" key="17">
    <source>
        <dbReference type="ARBA" id="ARBA00023004"/>
    </source>
</evidence>
<dbReference type="InterPro" id="IPR000484">
    <property type="entry name" value="Photo_RC_L/M"/>
</dbReference>
<evidence type="ECO:0000256" key="9">
    <source>
        <dbReference type="ARBA" id="ARBA00022692"/>
    </source>
</evidence>
<reference evidence="22" key="1">
    <citation type="submission" date="2019-09" db="EMBL/GenBank/DDBJ databases">
        <title>Draft genome information of white flower Hibiscus syriacus.</title>
        <authorList>
            <person name="Kim Y.-M."/>
        </authorList>
    </citation>
    <scope>NUCLEOTIDE SEQUENCE [LARGE SCALE GENOMIC DNA]</scope>
    <source>
        <strain evidence="22">YM2019G1</strain>
    </source>
</reference>
<protein>
    <submittedName>
        <fullName evidence="22">Photosystem II protein D1</fullName>
    </submittedName>
</protein>
<evidence type="ECO:0000256" key="7">
    <source>
        <dbReference type="ARBA" id="ARBA00022553"/>
    </source>
</evidence>
<feature type="transmembrane region" description="Helical" evidence="21">
    <location>
        <begin position="37"/>
        <end position="60"/>
    </location>
</feature>
<accession>A0A6A3D1F7</accession>
<dbReference type="SUPFAM" id="SSF81483">
    <property type="entry name" value="Bacterial photosystem II reaction centre, L and M subunits"/>
    <property type="match status" value="1"/>
</dbReference>
<keyword evidence="3" id="KW-0813">Transport</keyword>
<dbReference type="AlphaFoldDB" id="A0A6A3D1F7"/>
<evidence type="ECO:0000256" key="2">
    <source>
        <dbReference type="ARBA" id="ARBA00008204"/>
    </source>
</evidence>
<feature type="transmembrane region" description="Helical" evidence="21">
    <location>
        <begin position="98"/>
        <end position="119"/>
    </location>
</feature>
<comment type="subcellular location">
    <subcellularLocation>
        <location evidence="1">Membrane</location>
        <topology evidence="1">Multi-pass membrane protein</topology>
    </subcellularLocation>
</comment>
<dbReference type="GO" id="GO:0016491">
    <property type="term" value="F:oxidoreductase activity"/>
    <property type="evidence" value="ECO:0007669"/>
    <property type="project" value="UniProtKB-KW"/>
</dbReference>
<comment type="similarity">
    <text evidence="2">Belongs to the reaction center PufL/M/PsbA/D family.</text>
</comment>
<keyword evidence="18" id="KW-0793">Thylakoid</keyword>
<evidence type="ECO:0000256" key="13">
    <source>
        <dbReference type="ARBA" id="ARBA00022989"/>
    </source>
</evidence>
<dbReference type="PANTHER" id="PTHR33149">
    <property type="entry name" value="PHOTOSYSTEM II PROTEIN D1"/>
    <property type="match status" value="1"/>
</dbReference>
<evidence type="ECO:0000313" key="23">
    <source>
        <dbReference type="Proteomes" id="UP000436088"/>
    </source>
</evidence>
<dbReference type="Proteomes" id="UP000436088">
    <property type="component" value="Unassembled WGS sequence"/>
</dbReference>
<gene>
    <name evidence="22" type="ORF">F3Y22_tig00001644pilonHSYRG00685</name>
</gene>
<keyword evidence="13 21" id="KW-1133">Transmembrane helix</keyword>
<name>A0A6A3D1F7_HIBSY</name>
<evidence type="ECO:0000256" key="10">
    <source>
        <dbReference type="ARBA" id="ARBA00022723"/>
    </source>
</evidence>
<evidence type="ECO:0000256" key="18">
    <source>
        <dbReference type="ARBA" id="ARBA00023078"/>
    </source>
</evidence>
<keyword evidence="4" id="KW-0148">Chlorophyll</keyword>
<keyword evidence="11" id="KW-0460">Magnesium</keyword>
<keyword evidence="17" id="KW-0408">Iron</keyword>
<evidence type="ECO:0000256" key="15">
    <source>
        <dbReference type="ARBA" id="ARBA00022991"/>
    </source>
</evidence>
<evidence type="ECO:0000256" key="21">
    <source>
        <dbReference type="SAM" id="Phobius"/>
    </source>
</evidence>
<proteinExistence type="inferred from homology"/>
<keyword evidence="10" id="KW-0479">Metal-binding</keyword>
<organism evidence="22 23">
    <name type="scientific">Hibiscus syriacus</name>
    <name type="common">Rose of Sharon</name>
    <dbReference type="NCBI Taxonomy" id="106335"/>
    <lineage>
        <taxon>Eukaryota</taxon>
        <taxon>Viridiplantae</taxon>
        <taxon>Streptophyta</taxon>
        <taxon>Embryophyta</taxon>
        <taxon>Tracheophyta</taxon>
        <taxon>Spermatophyta</taxon>
        <taxon>Magnoliopsida</taxon>
        <taxon>eudicotyledons</taxon>
        <taxon>Gunneridae</taxon>
        <taxon>Pentapetalae</taxon>
        <taxon>rosids</taxon>
        <taxon>malvids</taxon>
        <taxon>Malvales</taxon>
        <taxon>Malvaceae</taxon>
        <taxon>Malvoideae</taxon>
        <taxon>Hibiscus</taxon>
    </lineage>
</organism>
<dbReference type="InterPro" id="IPR055266">
    <property type="entry name" value="D1/D2"/>
</dbReference>
<evidence type="ECO:0000256" key="11">
    <source>
        <dbReference type="ARBA" id="ARBA00022842"/>
    </source>
</evidence>
<dbReference type="EMBL" id="VEPZ02000127">
    <property type="protein sequence ID" value="KAE8733109.1"/>
    <property type="molecule type" value="Genomic_DNA"/>
</dbReference>